<evidence type="ECO:0000313" key="1">
    <source>
        <dbReference type="EMBL" id="KYP75906.1"/>
    </source>
</evidence>
<dbReference type="AlphaFoldDB" id="A0A151U999"/>
<dbReference type="CDD" id="cd09272">
    <property type="entry name" value="RNase_HI_RT_Ty1"/>
    <property type="match status" value="1"/>
</dbReference>
<reference evidence="1 2" key="1">
    <citation type="journal article" date="2012" name="Nat. Biotechnol.">
        <title>Draft genome sequence of pigeonpea (Cajanus cajan), an orphan legume crop of resource-poor farmers.</title>
        <authorList>
            <person name="Varshney R.K."/>
            <person name="Chen W."/>
            <person name="Li Y."/>
            <person name="Bharti A.K."/>
            <person name="Saxena R.K."/>
            <person name="Schlueter J.A."/>
            <person name="Donoghue M.T."/>
            <person name="Azam S."/>
            <person name="Fan G."/>
            <person name="Whaley A.M."/>
            <person name="Farmer A.D."/>
            <person name="Sheridan J."/>
            <person name="Iwata A."/>
            <person name="Tuteja R."/>
            <person name="Penmetsa R.V."/>
            <person name="Wu W."/>
            <person name="Upadhyaya H.D."/>
            <person name="Yang S.P."/>
            <person name="Shah T."/>
            <person name="Saxena K.B."/>
            <person name="Michael T."/>
            <person name="McCombie W.R."/>
            <person name="Yang B."/>
            <person name="Zhang G."/>
            <person name="Yang H."/>
            <person name="Wang J."/>
            <person name="Spillane C."/>
            <person name="Cook D.R."/>
            <person name="May G.D."/>
            <person name="Xu X."/>
            <person name="Jackson S.A."/>
        </authorList>
    </citation>
    <scope>NUCLEOTIDE SEQUENCE [LARGE SCALE GENOMIC DNA]</scope>
    <source>
        <strain evidence="2">cv. Asha</strain>
    </source>
</reference>
<protein>
    <submittedName>
        <fullName evidence="1">Copia protein</fullName>
    </submittedName>
</protein>
<dbReference type="Gramene" id="C.cajan_19545.t">
    <property type="protein sequence ID" value="C.cajan_19545.t.cds1"/>
    <property type="gene ID" value="C.cajan_19545"/>
</dbReference>
<keyword evidence="2" id="KW-1185">Reference proteome</keyword>
<dbReference type="EMBL" id="CM003603">
    <property type="protein sequence ID" value="KYP75906.1"/>
    <property type="molecule type" value="Genomic_DNA"/>
</dbReference>
<evidence type="ECO:0000313" key="2">
    <source>
        <dbReference type="Proteomes" id="UP000075243"/>
    </source>
</evidence>
<name>A0A151U999_CAJCA</name>
<gene>
    <name evidence="1" type="ORF">KK1_020115</name>
</gene>
<proteinExistence type="predicted"/>
<sequence length="81" mass="9293">MLLCANKSDVALATNLGLHDRSKHIDVDHHYIRELVEDGRIKLIHLKAEDQLADLFTKPLPLPLFKKFNNKLASINIYFPT</sequence>
<dbReference type="STRING" id="3821.A0A151U999"/>
<accession>A0A151U999</accession>
<dbReference type="Proteomes" id="UP000075243">
    <property type="component" value="Chromosome 1"/>
</dbReference>
<organism evidence="1 2">
    <name type="scientific">Cajanus cajan</name>
    <name type="common">Pigeon pea</name>
    <name type="synonym">Cajanus indicus</name>
    <dbReference type="NCBI Taxonomy" id="3821"/>
    <lineage>
        <taxon>Eukaryota</taxon>
        <taxon>Viridiplantae</taxon>
        <taxon>Streptophyta</taxon>
        <taxon>Embryophyta</taxon>
        <taxon>Tracheophyta</taxon>
        <taxon>Spermatophyta</taxon>
        <taxon>Magnoliopsida</taxon>
        <taxon>eudicotyledons</taxon>
        <taxon>Gunneridae</taxon>
        <taxon>Pentapetalae</taxon>
        <taxon>rosids</taxon>
        <taxon>fabids</taxon>
        <taxon>Fabales</taxon>
        <taxon>Fabaceae</taxon>
        <taxon>Papilionoideae</taxon>
        <taxon>50 kb inversion clade</taxon>
        <taxon>NPAAA clade</taxon>
        <taxon>indigoferoid/millettioid clade</taxon>
        <taxon>Phaseoleae</taxon>
        <taxon>Cajanus</taxon>
    </lineage>
</organism>